<gene>
    <name evidence="2" type="ORF">I302_02697</name>
    <name evidence="3" type="ORF">I302_103992</name>
</gene>
<sequence length="167" mass="18557">MLFSHSTLSILIILATSLPALAMKRGPASDTVIHFTEGTGQADKSGSQEYLKGPFEYPASCNQEGIDLGEKPAEFDFVVFEDGSEDVKLKLACKVQCKKVSEDHKAEYTFIPDEPFLDPAKSKNKDIGKVWCDKVIERDESVWKKEGDVPLPKSKLERHDRGLALTL</sequence>
<dbReference type="OrthoDB" id="2563955at2759"/>
<organism evidence="2">
    <name type="scientific">Kwoniella bestiolae CBS 10118</name>
    <dbReference type="NCBI Taxonomy" id="1296100"/>
    <lineage>
        <taxon>Eukaryota</taxon>
        <taxon>Fungi</taxon>
        <taxon>Dikarya</taxon>
        <taxon>Basidiomycota</taxon>
        <taxon>Agaricomycotina</taxon>
        <taxon>Tremellomycetes</taxon>
        <taxon>Tremellales</taxon>
        <taxon>Cryptococcaceae</taxon>
        <taxon>Kwoniella</taxon>
    </lineage>
</organism>
<dbReference type="RefSeq" id="XP_019048917.1">
    <property type="nucleotide sequence ID" value="XM_019189355.1"/>
</dbReference>
<reference evidence="3" key="2">
    <citation type="submission" date="2013-07" db="EMBL/GenBank/DDBJ databases">
        <authorList>
            <consortium name="The Broad Institute Genome Sequencing Platform"/>
            <person name="Cuomo C."/>
            <person name="Litvintseva A."/>
            <person name="Chen Y."/>
            <person name="Heitman J."/>
            <person name="Sun S."/>
            <person name="Springer D."/>
            <person name="Dromer F."/>
            <person name="Young S.K."/>
            <person name="Zeng Q."/>
            <person name="Gargeya S."/>
            <person name="Fitzgerald M."/>
            <person name="Abouelleil A."/>
            <person name="Alvarado L."/>
            <person name="Berlin A.M."/>
            <person name="Chapman S.B."/>
            <person name="Dewar J."/>
            <person name="Goldberg J."/>
            <person name="Griggs A."/>
            <person name="Gujja S."/>
            <person name="Hansen M."/>
            <person name="Howarth C."/>
            <person name="Imamovic A."/>
            <person name="Larimer J."/>
            <person name="McCowan C."/>
            <person name="Murphy C."/>
            <person name="Pearson M."/>
            <person name="Priest M."/>
            <person name="Roberts A."/>
            <person name="Saif S."/>
            <person name="Shea T."/>
            <person name="Sykes S."/>
            <person name="Wortman J."/>
            <person name="Nusbaum C."/>
            <person name="Birren B."/>
        </authorList>
    </citation>
    <scope>NUCLEOTIDE SEQUENCE</scope>
    <source>
        <strain evidence="3">CBS 10118</strain>
    </source>
</reference>
<dbReference type="AlphaFoldDB" id="A0A1B9GA09"/>
<keyword evidence="4" id="KW-1185">Reference proteome</keyword>
<protein>
    <submittedName>
        <fullName evidence="2">Uncharacterized protein</fullName>
    </submittedName>
</protein>
<dbReference type="EMBL" id="KI894019">
    <property type="protein sequence ID" value="OCF27847.1"/>
    <property type="molecule type" value="Genomic_DNA"/>
</dbReference>
<evidence type="ECO:0000313" key="3">
    <source>
        <dbReference type="EMBL" id="WVW81987.1"/>
    </source>
</evidence>
<reference evidence="2" key="1">
    <citation type="submission" date="2013-07" db="EMBL/GenBank/DDBJ databases">
        <title>The Genome Sequence of Cryptococcus bestiolae CBS10118.</title>
        <authorList>
            <consortium name="The Broad Institute Genome Sequencing Platform"/>
            <person name="Cuomo C."/>
            <person name="Litvintseva A."/>
            <person name="Chen Y."/>
            <person name="Heitman J."/>
            <person name="Sun S."/>
            <person name="Springer D."/>
            <person name="Dromer F."/>
            <person name="Young S.K."/>
            <person name="Zeng Q."/>
            <person name="Gargeya S."/>
            <person name="Fitzgerald M."/>
            <person name="Abouelleil A."/>
            <person name="Alvarado L."/>
            <person name="Berlin A.M."/>
            <person name="Chapman S.B."/>
            <person name="Dewar J."/>
            <person name="Goldberg J."/>
            <person name="Griggs A."/>
            <person name="Gujja S."/>
            <person name="Hansen M."/>
            <person name="Howarth C."/>
            <person name="Imamovic A."/>
            <person name="Larimer J."/>
            <person name="McCowan C."/>
            <person name="Murphy C."/>
            <person name="Pearson M."/>
            <person name="Priest M."/>
            <person name="Roberts A."/>
            <person name="Saif S."/>
            <person name="Shea T."/>
            <person name="Sykes S."/>
            <person name="Wortman J."/>
            <person name="Nusbaum C."/>
            <person name="Birren B."/>
        </authorList>
    </citation>
    <scope>NUCLEOTIDE SEQUENCE [LARGE SCALE GENOMIC DNA]</scope>
    <source>
        <strain evidence="2">CBS 10118</strain>
    </source>
</reference>
<dbReference type="GeneID" id="30207096"/>
<keyword evidence="1" id="KW-0732">Signal</keyword>
<name>A0A1B9GA09_9TREE</name>
<reference evidence="2" key="3">
    <citation type="submission" date="2014-01" db="EMBL/GenBank/DDBJ databases">
        <title>Evolution of pathogenesis and genome organization in the Tremellales.</title>
        <authorList>
            <person name="Cuomo C."/>
            <person name="Litvintseva A."/>
            <person name="Heitman J."/>
            <person name="Chen Y."/>
            <person name="Sun S."/>
            <person name="Springer D."/>
            <person name="Dromer F."/>
            <person name="Young S."/>
            <person name="Zeng Q."/>
            <person name="Chapman S."/>
            <person name="Gujja S."/>
            <person name="Saif S."/>
            <person name="Birren B."/>
        </authorList>
    </citation>
    <scope>NUCLEOTIDE SEQUENCE</scope>
    <source>
        <strain evidence="2">CBS 10118</strain>
    </source>
</reference>
<feature type="signal peptide" evidence="1">
    <location>
        <begin position="1"/>
        <end position="22"/>
    </location>
</feature>
<proteinExistence type="predicted"/>
<dbReference type="Proteomes" id="UP000092730">
    <property type="component" value="Chromosome 2"/>
</dbReference>
<dbReference type="KEGG" id="kbi:30207096"/>
<evidence type="ECO:0000313" key="4">
    <source>
        <dbReference type="Proteomes" id="UP000092730"/>
    </source>
</evidence>
<evidence type="ECO:0000313" key="2">
    <source>
        <dbReference type="EMBL" id="OCF27847.1"/>
    </source>
</evidence>
<evidence type="ECO:0000256" key="1">
    <source>
        <dbReference type="SAM" id="SignalP"/>
    </source>
</evidence>
<accession>A0A1B9GA09</accession>
<dbReference type="VEuPathDB" id="FungiDB:I302_02697"/>
<dbReference type="EMBL" id="CP144542">
    <property type="protein sequence ID" value="WVW81987.1"/>
    <property type="molecule type" value="Genomic_DNA"/>
</dbReference>
<reference evidence="3" key="4">
    <citation type="submission" date="2024-02" db="EMBL/GenBank/DDBJ databases">
        <title>Comparative genomics of Cryptococcus and Kwoniella reveals pathogenesis evolution and contrasting modes of karyotype evolution via chromosome fusion or intercentromeric recombination.</title>
        <authorList>
            <person name="Coelho M.A."/>
            <person name="David-Palma M."/>
            <person name="Shea T."/>
            <person name="Bowers K."/>
            <person name="McGinley-Smith S."/>
            <person name="Mohammad A.W."/>
            <person name="Gnirke A."/>
            <person name="Yurkov A.M."/>
            <person name="Nowrousian M."/>
            <person name="Sun S."/>
            <person name="Cuomo C.A."/>
            <person name="Heitman J."/>
        </authorList>
    </citation>
    <scope>NUCLEOTIDE SEQUENCE</scope>
    <source>
        <strain evidence="3">CBS 10118</strain>
    </source>
</reference>
<feature type="chain" id="PRO_5042334923" evidence="1">
    <location>
        <begin position="23"/>
        <end position="167"/>
    </location>
</feature>